<evidence type="ECO:0000313" key="1">
    <source>
        <dbReference type="EMBL" id="RPD83363.1"/>
    </source>
</evidence>
<dbReference type="OrthoDB" id="3251881at2"/>
<dbReference type="AlphaFoldDB" id="A0A3N4N7Y3"/>
<comment type="caution">
    <text evidence="1">The sequence shown here is derived from an EMBL/GenBank/DDBJ whole genome shotgun (WGS) entry which is preliminary data.</text>
</comment>
<dbReference type="EMBL" id="RPFL01000057">
    <property type="protein sequence ID" value="RPD83363.1"/>
    <property type="molecule type" value="Genomic_DNA"/>
</dbReference>
<evidence type="ECO:0000313" key="2">
    <source>
        <dbReference type="Proteomes" id="UP000272412"/>
    </source>
</evidence>
<reference evidence="1 2" key="1">
    <citation type="submission" date="2018-11" db="EMBL/GenBank/DDBJ databases">
        <title>Neisseria weixii sp. nov. isolated from the rectal contents of plateau pika (Ochotona cruzoniae).</title>
        <authorList>
            <person name="Zhang G."/>
        </authorList>
    </citation>
    <scope>NUCLEOTIDE SEQUENCE [LARGE SCALE GENOMIC DNA]</scope>
    <source>
        <strain evidence="1 2">10009</strain>
    </source>
</reference>
<protein>
    <recommendedName>
        <fullName evidence="3">Lipopolysaccharide biosynthesis protein</fullName>
    </recommendedName>
</protein>
<dbReference type="Proteomes" id="UP000272412">
    <property type="component" value="Unassembled WGS sequence"/>
</dbReference>
<organism evidence="1 2">
    <name type="scientific">Neisseria weixii</name>
    <dbReference type="NCBI Taxonomy" id="1853276"/>
    <lineage>
        <taxon>Bacteria</taxon>
        <taxon>Pseudomonadati</taxon>
        <taxon>Pseudomonadota</taxon>
        <taxon>Betaproteobacteria</taxon>
        <taxon>Neisseriales</taxon>
        <taxon>Neisseriaceae</taxon>
        <taxon>Neisseria</taxon>
    </lineage>
</organism>
<keyword evidence="2" id="KW-1185">Reference proteome</keyword>
<sequence length="343" mass="40256">MTQKPTILLGMPTDNLIYQTIEIALKHHGFEVISAIQPGQDFHYPSAFHRLKIKFQQVILSDKYAKDKLKSKILLDHVEKQIAQYGHVDYALFIRGDIYTQDFLQTIKHHVRHKMVNYQWDGLSRFSKIHQYIRLFDKFYVFDPTDLSHQPNLLPATNFYFDHIPTISADLKHDLYFVGLHYPNRVEEISTFAKAAEKLGLSLDFHIGSLDISSDILSKQYPDNIQTFQGVRSFADNLQAAQRQAKVLVDFKTPAHNGLSFRPFEALGYRKKLITTNTDITRYDFYHPDNIFVWRGNDLEGLKTFMDKPYHEMQSEIYEKYSFGNWIRYILDIHPHQPIDLPK</sequence>
<accession>A0A3N4N7Y3</accession>
<proteinExistence type="predicted"/>
<dbReference type="RefSeq" id="WP_123804010.1">
    <property type="nucleotide sequence ID" value="NZ_JBHSPY010000008.1"/>
</dbReference>
<gene>
    <name evidence="1" type="ORF">EGK74_12660</name>
</gene>
<evidence type="ECO:0008006" key="3">
    <source>
        <dbReference type="Google" id="ProtNLM"/>
    </source>
</evidence>
<name>A0A3N4N7Y3_9NEIS</name>